<accession>A0A2M7BAZ9</accession>
<dbReference type="AlphaFoldDB" id="A0A2M7BAZ9"/>
<name>A0A2M7BAZ9_9BACT</name>
<organism evidence="1 2">
    <name type="scientific">Candidatus Shapirobacteria bacterium CG03_land_8_20_14_0_80_39_12</name>
    <dbReference type="NCBI Taxonomy" id="1974879"/>
    <lineage>
        <taxon>Bacteria</taxon>
        <taxon>Candidatus Shapironibacteriota</taxon>
    </lineage>
</organism>
<gene>
    <name evidence="1" type="ORF">COS54_03430</name>
</gene>
<evidence type="ECO:0008006" key="3">
    <source>
        <dbReference type="Google" id="ProtNLM"/>
    </source>
</evidence>
<sequence length="60" mass="7003">MRVLLFWPNYDSHINYPPLGLGYLASFLRMNNHKVAIFDGTLKNASVGDFVNEVKDFNWR</sequence>
<dbReference type="EMBL" id="PEVC01000059">
    <property type="protein sequence ID" value="PIV00259.1"/>
    <property type="molecule type" value="Genomic_DNA"/>
</dbReference>
<reference evidence="2" key="1">
    <citation type="submission" date="2017-09" db="EMBL/GenBank/DDBJ databases">
        <title>Depth-based differentiation of microbial function through sediment-hosted aquifers and enrichment of novel symbionts in the deep terrestrial subsurface.</title>
        <authorList>
            <person name="Probst A.J."/>
            <person name="Ladd B."/>
            <person name="Jarett J.K."/>
            <person name="Geller-Mcgrath D.E."/>
            <person name="Sieber C.M.K."/>
            <person name="Emerson J.B."/>
            <person name="Anantharaman K."/>
            <person name="Thomas B.C."/>
            <person name="Malmstrom R."/>
            <person name="Stieglmeier M."/>
            <person name="Klingl A."/>
            <person name="Woyke T."/>
            <person name="Ryan C.M."/>
            <person name="Banfield J.F."/>
        </authorList>
    </citation>
    <scope>NUCLEOTIDE SEQUENCE [LARGE SCALE GENOMIC DNA]</scope>
</reference>
<proteinExistence type="predicted"/>
<protein>
    <recommendedName>
        <fullName evidence="3">B12-binding domain-containing radical SAM protein</fullName>
    </recommendedName>
</protein>
<evidence type="ECO:0000313" key="1">
    <source>
        <dbReference type="EMBL" id="PIV00259.1"/>
    </source>
</evidence>
<comment type="caution">
    <text evidence="1">The sequence shown here is derived from an EMBL/GenBank/DDBJ whole genome shotgun (WGS) entry which is preliminary data.</text>
</comment>
<evidence type="ECO:0000313" key="2">
    <source>
        <dbReference type="Proteomes" id="UP000229631"/>
    </source>
</evidence>
<dbReference type="Proteomes" id="UP000229631">
    <property type="component" value="Unassembled WGS sequence"/>
</dbReference>